<comment type="subcellular location">
    <subcellularLocation>
        <location evidence="1">Cell membrane</location>
        <topology evidence="1">Multi-pass membrane protein</topology>
    </subcellularLocation>
</comment>
<feature type="transmembrane region" description="Helical" evidence="6">
    <location>
        <begin position="166"/>
        <end position="187"/>
    </location>
</feature>
<dbReference type="SUPFAM" id="SSF103473">
    <property type="entry name" value="MFS general substrate transporter"/>
    <property type="match status" value="1"/>
</dbReference>
<feature type="transmembrane region" description="Helical" evidence="6">
    <location>
        <begin position="79"/>
        <end position="100"/>
    </location>
</feature>
<feature type="transmembrane region" description="Helical" evidence="6">
    <location>
        <begin position="107"/>
        <end position="130"/>
    </location>
</feature>
<dbReference type="EMBL" id="LT629799">
    <property type="protein sequence ID" value="SDU93377.1"/>
    <property type="molecule type" value="Genomic_DNA"/>
</dbReference>
<evidence type="ECO:0000256" key="1">
    <source>
        <dbReference type="ARBA" id="ARBA00004651"/>
    </source>
</evidence>
<feature type="transmembrane region" description="Helical" evidence="6">
    <location>
        <begin position="419"/>
        <end position="441"/>
    </location>
</feature>
<feature type="transmembrane region" description="Helical" evidence="6">
    <location>
        <begin position="254"/>
        <end position="275"/>
    </location>
</feature>
<sequence>MQKGTRCWRATTPRTRRGPRRCGADERRRTPVGSRVLNRPLALLVAGTFFMEILDGTVLATAAPAIAADFGVAPVDVNLAVTAYLVALAAGIPVSGWLAARWGSRRVLLLGIVLFTVASALCAASTSLPVMVLDRVLQGGGGALMVPVGRLVVLRSTPKEDLLPTIAYLTWPALLAPVVAPSLGGWVVTVASWHWIFLVNVPLGVVACVAAVRLVPRTTEPLPARLDRRGLALTTAVLVSVLVGLELLRPGSSPLLGVLLLGVGGLLGVAAVRWLRRAPDPLLDLDGLGVRSFRAANVEGSVYRAVISAVPFVVPLLLQVGLGWSAARAGLLLMALFVGNVGVKPLTTPLLRCFGFRAVLVWSIAGGALVLLGLALVGPSTPVPVLAGALVLSGALRSVGFSAYNSLQFADVDPERLRGANVLSATVQQVAGALGVAGGALLLRVGQALGSGSGFDADGLLAYRTAFVVLAVVLLVPLVDAVRLPAAVGEEVTGRRA</sequence>
<accession>A0A1H2MJF6</accession>
<evidence type="ECO:0000259" key="7">
    <source>
        <dbReference type="PROSITE" id="PS50850"/>
    </source>
</evidence>
<evidence type="ECO:0000256" key="6">
    <source>
        <dbReference type="SAM" id="Phobius"/>
    </source>
</evidence>
<evidence type="ECO:0000256" key="4">
    <source>
        <dbReference type="ARBA" id="ARBA00023136"/>
    </source>
</evidence>
<dbReference type="InterPro" id="IPR011701">
    <property type="entry name" value="MFS"/>
</dbReference>
<feature type="region of interest" description="Disordered" evidence="5">
    <location>
        <begin position="1"/>
        <end position="28"/>
    </location>
</feature>
<feature type="transmembrane region" description="Helical" evidence="6">
    <location>
        <begin position="461"/>
        <end position="479"/>
    </location>
</feature>
<protein>
    <submittedName>
        <fullName evidence="8">Drug resistance transporter, EmrB/QacA subfamily</fullName>
    </submittedName>
</protein>
<dbReference type="Gene3D" id="1.20.1250.20">
    <property type="entry name" value="MFS general substrate transporter like domains"/>
    <property type="match status" value="1"/>
</dbReference>
<feature type="transmembrane region" description="Helical" evidence="6">
    <location>
        <begin position="324"/>
        <end position="343"/>
    </location>
</feature>
<dbReference type="PANTHER" id="PTHR23501">
    <property type="entry name" value="MAJOR FACILITATOR SUPERFAMILY"/>
    <property type="match status" value="1"/>
</dbReference>
<keyword evidence="4 6" id="KW-0472">Membrane</keyword>
<evidence type="ECO:0000256" key="2">
    <source>
        <dbReference type="ARBA" id="ARBA00022692"/>
    </source>
</evidence>
<keyword evidence="3 6" id="KW-1133">Transmembrane helix</keyword>
<keyword evidence="2 6" id="KW-0812">Transmembrane</keyword>
<feature type="transmembrane region" description="Helical" evidence="6">
    <location>
        <begin position="355"/>
        <end position="377"/>
    </location>
</feature>
<feature type="domain" description="Major facilitator superfamily (MFS) profile" evidence="7">
    <location>
        <begin position="41"/>
        <end position="483"/>
    </location>
</feature>
<gene>
    <name evidence="8" type="ORF">SAMN04488544_2196</name>
</gene>
<name>A0A1H2MJF6_9ACTN</name>
<feature type="transmembrane region" description="Helical" evidence="6">
    <location>
        <begin position="230"/>
        <end position="248"/>
    </location>
</feature>
<feature type="transmembrane region" description="Helical" evidence="6">
    <location>
        <begin position="193"/>
        <end position="215"/>
    </location>
</feature>
<dbReference type="AlphaFoldDB" id="A0A1H2MJF6"/>
<evidence type="ECO:0000256" key="3">
    <source>
        <dbReference type="ARBA" id="ARBA00022989"/>
    </source>
</evidence>
<dbReference type="Proteomes" id="UP000198825">
    <property type="component" value="Chromosome I"/>
</dbReference>
<evidence type="ECO:0000313" key="9">
    <source>
        <dbReference type="Proteomes" id="UP000198825"/>
    </source>
</evidence>
<evidence type="ECO:0000256" key="5">
    <source>
        <dbReference type="SAM" id="MobiDB-lite"/>
    </source>
</evidence>
<dbReference type="PROSITE" id="PS50850">
    <property type="entry name" value="MFS"/>
    <property type="match status" value="1"/>
</dbReference>
<dbReference type="Pfam" id="PF07690">
    <property type="entry name" value="MFS_1"/>
    <property type="match status" value="2"/>
</dbReference>
<dbReference type="PANTHER" id="PTHR23501:SF1">
    <property type="entry name" value="TRANSPORT PROTEIN HSRA-RELATED"/>
    <property type="match status" value="1"/>
</dbReference>
<reference evidence="9" key="1">
    <citation type="submission" date="2016-10" db="EMBL/GenBank/DDBJ databases">
        <authorList>
            <person name="Varghese N."/>
            <person name="Submissions S."/>
        </authorList>
    </citation>
    <scope>NUCLEOTIDE SEQUENCE [LARGE SCALE GENOMIC DNA]</scope>
    <source>
        <strain evidence="9">DSM 21743</strain>
    </source>
</reference>
<organism evidence="8 9">
    <name type="scientific">Microlunatus sagamiharensis</name>
    <dbReference type="NCBI Taxonomy" id="546874"/>
    <lineage>
        <taxon>Bacteria</taxon>
        <taxon>Bacillati</taxon>
        <taxon>Actinomycetota</taxon>
        <taxon>Actinomycetes</taxon>
        <taxon>Propionibacteriales</taxon>
        <taxon>Propionibacteriaceae</taxon>
        <taxon>Microlunatus</taxon>
    </lineage>
</organism>
<evidence type="ECO:0000313" key="8">
    <source>
        <dbReference type="EMBL" id="SDU93377.1"/>
    </source>
</evidence>
<dbReference type="Gene3D" id="1.20.1720.10">
    <property type="entry name" value="Multidrug resistance protein D"/>
    <property type="match status" value="1"/>
</dbReference>
<feature type="transmembrane region" description="Helical" evidence="6">
    <location>
        <begin position="383"/>
        <end position="407"/>
    </location>
</feature>
<dbReference type="GO" id="GO:0005886">
    <property type="term" value="C:plasma membrane"/>
    <property type="evidence" value="ECO:0007669"/>
    <property type="project" value="UniProtKB-SubCell"/>
</dbReference>
<keyword evidence="9" id="KW-1185">Reference proteome</keyword>
<dbReference type="GO" id="GO:0022857">
    <property type="term" value="F:transmembrane transporter activity"/>
    <property type="evidence" value="ECO:0007669"/>
    <property type="project" value="InterPro"/>
</dbReference>
<proteinExistence type="predicted"/>
<dbReference type="STRING" id="546874.SAMN04488544_2196"/>
<feature type="transmembrane region" description="Helical" evidence="6">
    <location>
        <begin position="41"/>
        <end position="67"/>
    </location>
</feature>
<dbReference type="InterPro" id="IPR036259">
    <property type="entry name" value="MFS_trans_sf"/>
</dbReference>
<dbReference type="InterPro" id="IPR020846">
    <property type="entry name" value="MFS_dom"/>
</dbReference>